<evidence type="ECO:0000259" key="7">
    <source>
        <dbReference type="Pfam" id="PF25917"/>
    </source>
</evidence>
<name>A0A7W6GAE3_9HYPH</name>
<comment type="caution">
    <text evidence="9">The sequence shown here is derived from an EMBL/GenBank/DDBJ whole genome shotgun (WGS) entry which is preliminary data.</text>
</comment>
<evidence type="ECO:0000313" key="9">
    <source>
        <dbReference type="EMBL" id="MBB3964538.1"/>
    </source>
</evidence>
<dbReference type="Gene3D" id="1.10.287.470">
    <property type="entry name" value="Helix hairpin bin"/>
    <property type="match status" value="1"/>
</dbReference>
<sequence length="439" mass="46516">MNDMTKPNEPKSTGQPASTATADLAAVLAASRQKQKGRWLKRSLVSLVVLAVVAGGGLYLYSRQGAGEVSYTTQPVKSGDLTVLVTATGSVQPTEQVDISSELSGTVRDVNVDYNSEVKAGDVLAVLDTIKVEADVKSTQAKLDSAKANVVKATADLESAKSSYDRYRNLVQSNVTTQQSLEDARYKYDSAVATKEINEAAVLSAEADLQLAQVNLAKSKIISPINGVILTRSVDPGATVAASLSAPVLFVIGGDLRKMELQVDVDEADVGQIAVGQKATFTVDAYPDRTFPAEIKQIRFASETTNNVVTYKAILSVDNADLLLRPGMTATADVTVEAVKSTLMVPNAALRYAPPATEARRNRGLFGIFAPPRMGRRGGNQGGGETLTGAKRRVWVLKAGNPAPVVIQVGSSDGQFTQVVSGDLKEKDAIITDSTERSR</sequence>
<dbReference type="GO" id="GO:0030313">
    <property type="term" value="C:cell envelope"/>
    <property type="evidence" value="ECO:0007669"/>
    <property type="project" value="UniProtKB-SubCell"/>
</dbReference>
<dbReference type="InterPro" id="IPR058624">
    <property type="entry name" value="MdtA-like_HH"/>
</dbReference>
<evidence type="ECO:0000259" key="8">
    <source>
        <dbReference type="Pfam" id="PF25954"/>
    </source>
</evidence>
<dbReference type="Gene3D" id="2.40.30.170">
    <property type="match status" value="1"/>
</dbReference>
<organism evidence="9 10">
    <name type="scientific">Rhizobium metallidurans</name>
    <dbReference type="NCBI Taxonomy" id="1265931"/>
    <lineage>
        <taxon>Bacteria</taxon>
        <taxon>Pseudomonadati</taxon>
        <taxon>Pseudomonadota</taxon>
        <taxon>Alphaproteobacteria</taxon>
        <taxon>Hyphomicrobiales</taxon>
        <taxon>Rhizobiaceae</taxon>
        <taxon>Rhizobium/Agrobacterium group</taxon>
        <taxon>Rhizobium</taxon>
    </lineage>
</organism>
<comment type="subcellular location">
    <subcellularLocation>
        <location evidence="1">Cell envelope</location>
    </subcellularLocation>
</comment>
<dbReference type="AlphaFoldDB" id="A0A7W6GAE3"/>
<evidence type="ECO:0000313" key="10">
    <source>
        <dbReference type="Proteomes" id="UP000582090"/>
    </source>
</evidence>
<dbReference type="GO" id="GO:0016020">
    <property type="term" value="C:membrane"/>
    <property type="evidence" value="ECO:0007669"/>
    <property type="project" value="InterPro"/>
</dbReference>
<keyword evidence="5" id="KW-0812">Transmembrane</keyword>
<dbReference type="Pfam" id="PF25954">
    <property type="entry name" value="Beta-barrel_RND_2"/>
    <property type="match status" value="1"/>
</dbReference>
<evidence type="ECO:0000256" key="5">
    <source>
        <dbReference type="SAM" id="Phobius"/>
    </source>
</evidence>
<dbReference type="Pfam" id="PF25876">
    <property type="entry name" value="HH_MFP_RND"/>
    <property type="match status" value="1"/>
</dbReference>
<dbReference type="PANTHER" id="PTHR32347:SF14">
    <property type="entry name" value="EFFLUX SYSTEM COMPONENT YKNX-RELATED"/>
    <property type="match status" value="1"/>
</dbReference>
<evidence type="ECO:0000256" key="4">
    <source>
        <dbReference type="SAM" id="Coils"/>
    </source>
</evidence>
<dbReference type="InterPro" id="IPR006143">
    <property type="entry name" value="RND_pump_MFP"/>
</dbReference>
<dbReference type="GO" id="GO:0022857">
    <property type="term" value="F:transmembrane transporter activity"/>
    <property type="evidence" value="ECO:0007669"/>
    <property type="project" value="InterPro"/>
</dbReference>
<dbReference type="InterPro" id="IPR050465">
    <property type="entry name" value="UPF0194_transport"/>
</dbReference>
<dbReference type="FunFam" id="2.40.30.170:FF:000010">
    <property type="entry name" value="Efflux RND transporter periplasmic adaptor subunit"/>
    <property type="match status" value="1"/>
</dbReference>
<proteinExistence type="inferred from homology"/>
<dbReference type="EMBL" id="JACIDW010000005">
    <property type="protein sequence ID" value="MBB3964538.1"/>
    <property type="molecule type" value="Genomic_DNA"/>
</dbReference>
<dbReference type="Pfam" id="PF25917">
    <property type="entry name" value="BSH_RND"/>
    <property type="match status" value="1"/>
</dbReference>
<accession>A0A7W6GAE3</accession>
<evidence type="ECO:0000256" key="2">
    <source>
        <dbReference type="ARBA" id="ARBA00009477"/>
    </source>
</evidence>
<dbReference type="InterPro" id="IPR058625">
    <property type="entry name" value="MdtA-like_BSH"/>
</dbReference>
<dbReference type="PANTHER" id="PTHR32347">
    <property type="entry name" value="EFFLUX SYSTEM COMPONENT YKNX-RELATED"/>
    <property type="match status" value="1"/>
</dbReference>
<feature type="domain" description="CusB-like beta-barrel" evidence="8">
    <location>
        <begin position="261"/>
        <end position="335"/>
    </location>
</feature>
<gene>
    <name evidence="9" type="ORF">GGQ67_002199</name>
</gene>
<dbReference type="Proteomes" id="UP000582090">
    <property type="component" value="Unassembled WGS sequence"/>
</dbReference>
<dbReference type="Gene3D" id="2.40.50.100">
    <property type="match status" value="1"/>
</dbReference>
<dbReference type="SUPFAM" id="SSF111369">
    <property type="entry name" value="HlyD-like secretion proteins"/>
    <property type="match status" value="1"/>
</dbReference>
<feature type="coiled-coil region" evidence="4">
    <location>
        <begin position="136"/>
        <end position="163"/>
    </location>
</feature>
<evidence type="ECO:0000256" key="3">
    <source>
        <dbReference type="ARBA" id="ARBA00023054"/>
    </source>
</evidence>
<reference evidence="9 10" key="1">
    <citation type="submission" date="2020-08" db="EMBL/GenBank/DDBJ databases">
        <title>Genomic Encyclopedia of Type Strains, Phase IV (KMG-IV): sequencing the most valuable type-strain genomes for metagenomic binning, comparative biology and taxonomic classification.</title>
        <authorList>
            <person name="Goeker M."/>
        </authorList>
    </citation>
    <scope>NUCLEOTIDE SEQUENCE [LARGE SCALE GENOMIC DNA]</scope>
    <source>
        <strain evidence="9 10">DSM 26575</strain>
    </source>
</reference>
<keyword evidence="5" id="KW-1133">Transmembrane helix</keyword>
<dbReference type="InterPro" id="IPR058792">
    <property type="entry name" value="Beta-barrel_RND_2"/>
</dbReference>
<keyword evidence="3 4" id="KW-0175">Coiled coil</keyword>
<comment type="similarity">
    <text evidence="2">Belongs to the membrane fusion protein (MFP) (TC 8.A.1) family.</text>
</comment>
<keyword evidence="10" id="KW-1185">Reference proteome</keyword>
<dbReference type="NCBIfam" id="TIGR01730">
    <property type="entry name" value="RND_mfp"/>
    <property type="match status" value="1"/>
</dbReference>
<dbReference type="RefSeq" id="WP_183900173.1">
    <property type="nucleotide sequence ID" value="NZ_JACIDW010000005.1"/>
</dbReference>
<evidence type="ECO:0000256" key="1">
    <source>
        <dbReference type="ARBA" id="ARBA00004196"/>
    </source>
</evidence>
<keyword evidence="5" id="KW-0472">Membrane</keyword>
<evidence type="ECO:0000259" key="6">
    <source>
        <dbReference type="Pfam" id="PF25876"/>
    </source>
</evidence>
<protein>
    <submittedName>
        <fullName evidence="9">HlyD family secretion protein</fullName>
    </submittedName>
</protein>
<feature type="domain" description="Multidrug resistance protein MdtA-like barrel-sandwich hybrid" evidence="7">
    <location>
        <begin position="95"/>
        <end position="249"/>
    </location>
</feature>
<feature type="transmembrane region" description="Helical" evidence="5">
    <location>
        <begin position="44"/>
        <end position="62"/>
    </location>
</feature>
<feature type="domain" description="Multidrug resistance protein MdtA-like alpha-helical hairpin" evidence="6">
    <location>
        <begin position="143"/>
        <end position="216"/>
    </location>
</feature>